<evidence type="ECO:0000313" key="10">
    <source>
        <dbReference type="Proteomes" id="UP001289374"/>
    </source>
</evidence>
<dbReference type="InterPro" id="IPR017930">
    <property type="entry name" value="Myb_dom"/>
</dbReference>
<name>A0AAE1X3E5_9LAMI</name>
<comment type="caution">
    <text evidence="9">The sequence shown here is derived from an EMBL/GenBank/DDBJ whole genome shotgun (WGS) entry which is preliminary data.</text>
</comment>
<dbReference type="Gene3D" id="1.10.10.60">
    <property type="entry name" value="Homeodomain-like"/>
    <property type="match status" value="1"/>
</dbReference>
<organism evidence="9 10">
    <name type="scientific">Sesamum angolense</name>
    <dbReference type="NCBI Taxonomy" id="2727404"/>
    <lineage>
        <taxon>Eukaryota</taxon>
        <taxon>Viridiplantae</taxon>
        <taxon>Streptophyta</taxon>
        <taxon>Embryophyta</taxon>
        <taxon>Tracheophyta</taxon>
        <taxon>Spermatophyta</taxon>
        <taxon>Magnoliopsida</taxon>
        <taxon>eudicotyledons</taxon>
        <taxon>Gunneridae</taxon>
        <taxon>Pentapetalae</taxon>
        <taxon>asterids</taxon>
        <taxon>lamiids</taxon>
        <taxon>Lamiales</taxon>
        <taxon>Pedaliaceae</taxon>
        <taxon>Sesamum</taxon>
    </lineage>
</organism>
<gene>
    <name evidence="9" type="ORF">Sango_0830300</name>
</gene>
<evidence type="ECO:0000313" key="9">
    <source>
        <dbReference type="EMBL" id="KAK4404617.1"/>
    </source>
</evidence>
<dbReference type="GO" id="GO:0003677">
    <property type="term" value="F:DNA binding"/>
    <property type="evidence" value="ECO:0007669"/>
    <property type="project" value="UniProtKB-KW"/>
</dbReference>
<protein>
    <submittedName>
        <fullName evidence="9">Transcription factor</fullName>
    </submittedName>
</protein>
<dbReference type="PANTHER" id="PTHR47997">
    <property type="entry name" value="MYB DOMAIN PROTEIN 55"/>
    <property type="match status" value="1"/>
</dbReference>
<feature type="region of interest" description="Disordered" evidence="7">
    <location>
        <begin position="211"/>
        <end position="237"/>
    </location>
</feature>
<dbReference type="InterPro" id="IPR009057">
    <property type="entry name" value="Homeodomain-like_sf"/>
</dbReference>
<dbReference type="PANTHER" id="PTHR47997:SF75">
    <property type="entry name" value="MYB DOMAIN PROTEIN 55"/>
    <property type="match status" value="1"/>
</dbReference>
<sequence>MAPGIGGGTDKHRVDEVQQELQAQMAAIATYLPQRTDNDIKNYWNTHLKKKLKKLQSGTLQPQTASDSTAHYHQFFSKSYGDQRAMNENSKHQSGLGMLSENSSVYASSAENISRLLEGWMRSSPNTANTSYTNENRDRFYRDFGKIMPSELCNDGSGSSVQCYRPQQLDHDGANGIHPADHDLDCILSFDDHKLTSMACDKSSCDSSQKGSESSCGLIDHHHDDHDQDNKAKIDSNNPPLSFLEKWLLDESAGQVEGVMEIPPNI</sequence>
<dbReference type="PROSITE" id="PS51294">
    <property type="entry name" value="HTH_MYB"/>
    <property type="match status" value="1"/>
</dbReference>
<dbReference type="InterPro" id="IPR001005">
    <property type="entry name" value="SANT/Myb"/>
</dbReference>
<dbReference type="AlphaFoldDB" id="A0AAE1X3E5"/>
<evidence type="ECO:0000256" key="4">
    <source>
        <dbReference type="ARBA" id="ARBA00023125"/>
    </source>
</evidence>
<evidence type="ECO:0000256" key="7">
    <source>
        <dbReference type="SAM" id="MobiDB-lite"/>
    </source>
</evidence>
<keyword evidence="6" id="KW-0539">Nucleus</keyword>
<feature type="compositionally biased region" description="Basic and acidic residues" evidence="7">
    <location>
        <begin position="219"/>
        <end position="234"/>
    </location>
</feature>
<evidence type="ECO:0000259" key="8">
    <source>
        <dbReference type="PROSITE" id="PS51294"/>
    </source>
</evidence>
<dbReference type="Proteomes" id="UP001289374">
    <property type="component" value="Unassembled WGS sequence"/>
</dbReference>
<evidence type="ECO:0000256" key="1">
    <source>
        <dbReference type="ARBA" id="ARBA00004123"/>
    </source>
</evidence>
<dbReference type="InterPro" id="IPR051953">
    <property type="entry name" value="Plant_SW-associated_TFs"/>
</dbReference>
<keyword evidence="2" id="KW-0677">Repeat</keyword>
<comment type="subcellular location">
    <subcellularLocation>
        <location evidence="1">Nucleus</location>
    </subcellularLocation>
</comment>
<keyword evidence="4" id="KW-0238">DNA-binding</keyword>
<keyword evidence="10" id="KW-1185">Reference proteome</keyword>
<keyword evidence="3" id="KW-0805">Transcription regulation</keyword>
<reference evidence="9" key="1">
    <citation type="submission" date="2020-06" db="EMBL/GenBank/DDBJ databases">
        <authorList>
            <person name="Li T."/>
            <person name="Hu X."/>
            <person name="Zhang T."/>
            <person name="Song X."/>
            <person name="Zhang H."/>
            <person name="Dai N."/>
            <person name="Sheng W."/>
            <person name="Hou X."/>
            <person name="Wei L."/>
        </authorList>
    </citation>
    <scope>NUCLEOTIDE SEQUENCE</scope>
    <source>
        <strain evidence="9">K16</strain>
        <tissue evidence="9">Leaf</tissue>
    </source>
</reference>
<reference evidence="9" key="2">
    <citation type="journal article" date="2024" name="Plant">
        <title>Genomic evolution and insights into agronomic trait innovations of Sesamum species.</title>
        <authorList>
            <person name="Miao H."/>
            <person name="Wang L."/>
            <person name="Qu L."/>
            <person name="Liu H."/>
            <person name="Sun Y."/>
            <person name="Le M."/>
            <person name="Wang Q."/>
            <person name="Wei S."/>
            <person name="Zheng Y."/>
            <person name="Lin W."/>
            <person name="Duan Y."/>
            <person name="Cao H."/>
            <person name="Xiong S."/>
            <person name="Wang X."/>
            <person name="Wei L."/>
            <person name="Li C."/>
            <person name="Ma Q."/>
            <person name="Ju M."/>
            <person name="Zhao R."/>
            <person name="Li G."/>
            <person name="Mu C."/>
            <person name="Tian Q."/>
            <person name="Mei H."/>
            <person name="Zhang T."/>
            <person name="Gao T."/>
            <person name="Zhang H."/>
        </authorList>
    </citation>
    <scope>NUCLEOTIDE SEQUENCE</scope>
    <source>
        <strain evidence="9">K16</strain>
    </source>
</reference>
<dbReference type="CDD" id="cd00167">
    <property type="entry name" value="SANT"/>
    <property type="match status" value="1"/>
</dbReference>
<evidence type="ECO:0000256" key="2">
    <source>
        <dbReference type="ARBA" id="ARBA00022737"/>
    </source>
</evidence>
<feature type="domain" description="HTH myb-type" evidence="8">
    <location>
        <begin position="28"/>
        <end position="52"/>
    </location>
</feature>
<evidence type="ECO:0000256" key="5">
    <source>
        <dbReference type="ARBA" id="ARBA00023163"/>
    </source>
</evidence>
<evidence type="ECO:0000256" key="6">
    <source>
        <dbReference type="ARBA" id="ARBA00023242"/>
    </source>
</evidence>
<evidence type="ECO:0000256" key="3">
    <source>
        <dbReference type="ARBA" id="ARBA00023015"/>
    </source>
</evidence>
<accession>A0AAE1X3E5</accession>
<dbReference type="GO" id="GO:0005634">
    <property type="term" value="C:nucleus"/>
    <property type="evidence" value="ECO:0007669"/>
    <property type="project" value="UniProtKB-SubCell"/>
</dbReference>
<proteinExistence type="predicted"/>
<keyword evidence="5" id="KW-0804">Transcription</keyword>
<dbReference type="EMBL" id="JACGWL010000004">
    <property type="protein sequence ID" value="KAK4404617.1"/>
    <property type="molecule type" value="Genomic_DNA"/>
</dbReference>
<dbReference type="SUPFAM" id="SSF46689">
    <property type="entry name" value="Homeodomain-like"/>
    <property type="match status" value="1"/>
</dbReference>